<gene>
    <name evidence="9" type="ORF">CJD38_01320</name>
</gene>
<dbReference type="AlphaFoldDB" id="A0A2T5MJN8"/>
<dbReference type="InterPro" id="IPR017871">
    <property type="entry name" value="ABC_transporter-like_CS"/>
</dbReference>
<evidence type="ECO:0000256" key="1">
    <source>
        <dbReference type="ARBA" id="ARBA00022448"/>
    </source>
</evidence>
<name>A0A2T5MJN8_9GAMM</name>
<feature type="domain" description="ABC transporter" evidence="8">
    <location>
        <begin position="3"/>
        <end position="237"/>
    </location>
</feature>
<keyword evidence="3" id="KW-0547">Nucleotide-binding</keyword>
<sequence>MDIQIRDIYKGFGSFPALRGANLDIRSGELIALLGPSGSGKTTLLRTIAGLEFPDAGQILFGGVDTAPLPVSERRVGFVFQHYALFKHMTVLDNITFGLRVRKSKNRPDKDAIRKRALELLDLVQLSGLEKRYPAQLSGGQRQRVALARALAIEPSVLLLDEPFGALDAKVRKDLRRWLRELHDKTGVTTIFVTHDQEEALELADRVVVMNRGSIEQVGSTSDVYERPATPFVFDFLGSVNVFPGTVKDRKLSIDGANVTLDTDNDHAAGAVDIYVRPHDLRVVEEGSSGFDVTIKTVQRTGAIVRLITQLKHNKEIVEVELAHLDPQAINRKVGESIRLQPAIYGLFPRASHDSVRTLPDVDPLAVPEHRERGRLG</sequence>
<evidence type="ECO:0000256" key="2">
    <source>
        <dbReference type="ARBA" id="ARBA00022475"/>
    </source>
</evidence>
<dbReference type="SUPFAM" id="SSF52540">
    <property type="entry name" value="P-loop containing nucleoside triphosphate hydrolases"/>
    <property type="match status" value="1"/>
</dbReference>
<keyword evidence="2" id="KW-1003">Cell membrane</keyword>
<organism evidence="9 10">
    <name type="scientific">Stenotrophobium rhamnosiphilum</name>
    <dbReference type="NCBI Taxonomy" id="2029166"/>
    <lineage>
        <taxon>Bacteria</taxon>
        <taxon>Pseudomonadati</taxon>
        <taxon>Pseudomonadota</taxon>
        <taxon>Gammaproteobacteria</taxon>
        <taxon>Nevskiales</taxon>
        <taxon>Nevskiaceae</taxon>
        <taxon>Stenotrophobium</taxon>
    </lineage>
</organism>
<reference evidence="9 10" key="1">
    <citation type="submission" date="2018-04" db="EMBL/GenBank/DDBJ databases">
        <title>Novel species isolated from glacier.</title>
        <authorList>
            <person name="Liu Q."/>
            <person name="Xin Y.-H."/>
        </authorList>
    </citation>
    <scope>NUCLEOTIDE SEQUENCE [LARGE SCALE GENOMIC DNA]</scope>
    <source>
        <strain evidence="9 10">GT1R17</strain>
    </source>
</reference>
<evidence type="ECO:0000256" key="7">
    <source>
        <dbReference type="ARBA" id="ARBA00023136"/>
    </source>
</evidence>
<dbReference type="GO" id="GO:0016887">
    <property type="term" value="F:ATP hydrolysis activity"/>
    <property type="evidence" value="ECO:0007669"/>
    <property type="project" value="InterPro"/>
</dbReference>
<dbReference type="GO" id="GO:0005524">
    <property type="term" value="F:ATP binding"/>
    <property type="evidence" value="ECO:0007669"/>
    <property type="project" value="UniProtKB-KW"/>
</dbReference>
<evidence type="ECO:0000313" key="10">
    <source>
        <dbReference type="Proteomes" id="UP000244248"/>
    </source>
</evidence>
<dbReference type="NCBIfam" id="TIGR00968">
    <property type="entry name" value="3a0106s01"/>
    <property type="match status" value="1"/>
</dbReference>
<dbReference type="InterPro" id="IPR005666">
    <property type="entry name" value="Sulph_transpt1"/>
</dbReference>
<dbReference type="PROSITE" id="PS00211">
    <property type="entry name" value="ABC_TRANSPORTER_1"/>
    <property type="match status" value="1"/>
</dbReference>
<dbReference type="InterPro" id="IPR050093">
    <property type="entry name" value="ABC_SmlMolc_Importer"/>
</dbReference>
<keyword evidence="10" id="KW-1185">Reference proteome</keyword>
<dbReference type="InterPro" id="IPR008995">
    <property type="entry name" value="Mo/tungstate-bd_C_term_dom"/>
</dbReference>
<keyword evidence="5" id="KW-1278">Translocase</keyword>
<evidence type="ECO:0000256" key="4">
    <source>
        <dbReference type="ARBA" id="ARBA00022840"/>
    </source>
</evidence>
<keyword evidence="4 9" id="KW-0067">ATP-binding</keyword>
<dbReference type="FunFam" id="3.40.50.300:FF:000425">
    <property type="entry name" value="Probable ABC transporter, ATP-binding subunit"/>
    <property type="match status" value="1"/>
</dbReference>
<evidence type="ECO:0000256" key="6">
    <source>
        <dbReference type="ARBA" id="ARBA00023032"/>
    </source>
</evidence>
<dbReference type="InterPro" id="IPR027417">
    <property type="entry name" value="P-loop_NTPase"/>
</dbReference>
<dbReference type="CDD" id="cd03296">
    <property type="entry name" value="ABC_CysA_sulfate_importer"/>
    <property type="match status" value="1"/>
</dbReference>
<dbReference type="InterPro" id="IPR024765">
    <property type="entry name" value="TOBE-like"/>
</dbReference>
<dbReference type="Proteomes" id="UP000244248">
    <property type="component" value="Unassembled WGS sequence"/>
</dbReference>
<dbReference type="PANTHER" id="PTHR42781">
    <property type="entry name" value="SPERMIDINE/PUTRESCINE IMPORT ATP-BINDING PROTEIN POTA"/>
    <property type="match status" value="1"/>
</dbReference>
<keyword evidence="6" id="KW-0764">Sulfate transport</keyword>
<proteinExistence type="predicted"/>
<evidence type="ECO:0000313" key="9">
    <source>
        <dbReference type="EMBL" id="PTU32785.1"/>
    </source>
</evidence>
<dbReference type="Gene3D" id="3.40.50.300">
    <property type="entry name" value="P-loop containing nucleotide triphosphate hydrolases"/>
    <property type="match status" value="1"/>
</dbReference>
<dbReference type="PANTHER" id="PTHR42781:SF4">
    <property type="entry name" value="SPERMIDINE_PUTRESCINE IMPORT ATP-BINDING PROTEIN POTA"/>
    <property type="match status" value="1"/>
</dbReference>
<protein>
    <submittedName>
        <fullName evidence="9">Sulfate ABC transporter ATP-binding protein</fullName>
    </submittedName>
</protein>
<evidence type="ECO:0000256" key="3">
    <source>
        <dbReference type="ARBA" id="ARBA00022741"/>
    </source>
</evidence>
<dbReference type="OrthoDB" id="9802264at2"/>
<dbReference type="SMART" id="SM00382">
    <property type="entry name" value="AAA"/>
    <property type="match status" value="1"/>
</dbReference>
<dbReference type="RefSeq" id="WP_107938493.1">
    <property type="nucleotide sequence ID" value="NZ_QANS01000001.1"/>
</dbReference>
<dbReference type="Pfam" id="PF00005">
    <property type="entry name" value="ABC_tran"/>
    <property type="match status" value="1"/>
</dbReference>
<dbReference type="EMBL" id="QANS01000001">
    <property type="protein sequence ID" value="PTU32785.1"/>
    <property type="molecule type" value="Genomic_DNA"/>
</dbReference>
<dbReference type="InterPro" id="IPR003593">
    <property type="entry name" value="AAA+_ATPase"/>
</dbReference>
<dbReference type="Gene3D" id="2.40.50.100">
    <property type="match status" value="1"/>
</dbReference>
<evidence type="ECO:0000256" key="5">
    <source>
        <dbReference type="ARBA" id="ARBA00022967"/>
    </source>
</evidence>
<dbReference type="PROSITE" id="PS50893">
    <property type="entry name" value="ABC_TRANSPORTER_2"/>
    <property type="match status" value="1"/>
</dbReference>
<dbReference type="Pfam" id="PF12857">
    <property type="entry name" value="TOBE_3"/>
    <property type="match status" value="1"/>
</dbReference>
<dbReference type="GO" id="GO:0043190">
    <property type="term" value="C:ATP-binding cassette (ABC) transporter complex"/>
    <property type="evidence" value="ECO:0007669"/>
    <property type="project" value="InterPro"/>
</dbReference>
<dbReference type="InterPro" id="IPR003439">
    <property type="entry name" value="ABC_transporter-like_ATP-bd"/>
</dbReference>
<evidence type="ECO:0000259" key="8">
    <source>
        <dbReference type="PROSITE" id="PS50893"/>
    </source>
</evidence>
<dbReference type="SUPFAM" id="SSF50331">
    <property type="entry name" value="MOP-like"/>
    <property type="match status" value="1"/>
</dbReference>
<dbReference type="GO" id="GO:0015697">
    <property type="term" value="P:quaternary ammonium group transport"/>
    <property type="evidence" value="ECO:0007669"/>
    <property type="project" value="UniProtKB-ARBA"/>
</dbReference>
<dbReference type="GO" id="GO:0015419">
    <property type="term" value="F:ABC-type sulfate transporter activity"/>
    <property type="evidence" value="ECO:0007669"/>
    <property type="project" value="InterPro"/>
</dbReference>
<accession>A0A2T5MJN8</accession>
<comment type="caution">
    <text evidence="9">The sequence shown here is derived from an EMBL/GenBank/DDBJ whole genome shotgun (WGS) entry which is preliminary data.</text>
</comment>
<keyword evidence="7" id="KW-0472">Membrane</keyword>
<keyword evidence="1" id="KW-0813">Transport</keyword>